<feature type="region of interest" description="Disordered" evidence="1">
    <location>
        <begin position="30"/>
        <end position="94"/>
    </location>
</feature>
<protein>
    <submittedName>
        <fullName evidence="2">Uncharacterized protein</fullName>
    </submittedName>
</protein>
<sequence>MASDTGAARVLDPSELRRQKILARSEERLAALTGMRRPEVQDASTAEPVLEQAPDQRAPPAPSRPMGAPGAFPEPSAAPPGPRAEPQEPSGTATAHRWAEYASPATPGPGPRGPPPELATCLRAALRLTALPRLALAVWWAWAGVCGAGAPGPWYALAATVGALMVATTLALQSSFPSLVHKLEGQTPTTPQVLQALLLMIPNGPALLSGWQQLALHGTAIADVGAAYAATITLAGPGCSHPW</sequence>
<evidence type="ECO:0000313" key="2">
    <source>
        <dbReference type="EMBL" id="JAT71413.1"/>
    </source>
</evidence>
<name>A0A1D1ZXK4_AUXPR</name>
<proteinExistence type="predicted"/>
<gene>
    <name evidence="2" type="ORF">g.13117</name>
</gene>
<accession>A0A1D1ZXK4</accession>
<organism evidence="2">
    <name type="scientific">Auxenochlorella protothecoides</name>
    <name type="common">Green microalga</name>
    <name type="synonym">Chlorella protothecoides</name>
    <dbReference type="NCBI Taxonomy" id="3075"/>
    <lineage>
        <taxon>Eukaryota</taxon>
        <taxon>Viridiplantae</taxon>
        <taxon>Chlorophyta</taxon>
        <taxon>core chlorophytes</taxon>
        <taxon>Trebouxiophyceae</taxon>
        <taxon>Chlorellales</taxon>
        <taxon>Chlorellaceae</taxon>
        <taxon>Auxenochlorella</taxon>
    </lineage>
</organism>
<reference evidence="2" key="1">
    <citation type="submission" date="2015-08" db="EMBL/GenBank/DDBJ databases">
        <authorList>
            <person name="Babu N.S."/>
            <person name="Beckwith C.J."/>
            <person name="Beseler K.G."/>
            <person name="Brison A."/>
            <person name="Carone J.V."/>
            <person name="Caskin T.P."/>
            <person name="Diamond M."/>
            <person name="Durham M.E."/>
            <person name="Foxe J.M."/>
            <person name="Go M."/>
            <person name="Henderson B.A."/>
            <person name="Jones I.B."/>
            <person name="McGettigan J.A."/>
            <person name="Micheletti S.J."/>
            <person name="Nasrallah M.E."/>
            <person name="Ortiz D."/>
            <person name="Piller C.R."/>
            <person name="Privatt S.R."/>
            <person name="Schneider S.L."/>
            <person name="Sharp S."/>
            <person name="Smith T.C."/>
            <person name="Stanton J.D."/>
            <person name="Ullery H.E."/>
            <person name="Wilson R.J."/>
            <person name="Serrano M.G."/>
            <person name="Buck G."/>
            <person name="Lee V."/>
            <person name="Wang Y."/>
            <person name="Carvalho R."/>
            <person name="Voegtly L."/>
            <person name="Shi R."/>
            <person name="Duckworth R."/>
            <person name="Johnson A."/>
            <person name="Loviza R."/>
            <person name="Walstead R."/>
            <person name="Shah Z."/>
            <person name="Kiflezghi M."/>
            <person name="Wade K."/>
            <person name="Ball S.L."/>
            <person name="Bradley K.W."/>
            <person name="Asai D.J."/>
            <person name="Bowman C.A."/>
            <person name="Russell D.A."/>
            <person name="Pope W.H."/>
            <person name="Jacobs-Sera D."/>
            <person name="Hendrix R.W."/>
            <person name="Hatfull G.F."/>
        </authorList>
    </citation>
    <scope>NUCLEOTIDE SEQUENCE</scope>
</reference>
<dbReference type="EMBL" id="GDKF01007209">
    <property type="protein sequence ID" value="JAT71413.1"/>
    <property type="molecule type" value="Transcribed_RNA"/>
</dbReference>
<dbReference type="AlphaFoldDB" id="A0A1D1ZXK4"/>
<evidence type="ECO:0000256" key="1">
    <source>
        <dbReference type="SAM" id="MobiDB-lite"/>
    </source>
</evidence>